<dbReference type="AlphaFoldDB" id="A0A0V8GKP2"/>
<dbReference type="EMBL" id="JBAWKY010000001">
    <property type="protein sequence ID" value="MEI4461124.1"/>
    <property type="molecule type" value="Genomic_DNA"/>
</dbReference>
<comment type="cofactor">
    <cofactor evidence="3">
        <name>Ca(2+)</name>
        <dbReference type="ChEBI" id="CHEBI:29108"/>
    </cofactor>
    <text evidence="3">Binds 1 Ca(2+) ion per subunit.</text>
</comment>
<feature type="binding site" evidence="2">
    <location>
        <position position="35"/>
    </location>
    <ligand>
        <name>Mn(2+)</name>
        <dbReference type="ChEBI" id="CHEBI:29035"/>
        <label>1</label>
    </ligand>
</feature>
<dbReference type="OrthoDB" id="9800585at2"/>
<dbReference type="Gene3D" id="1.20.1260.10">
    <property type="match status" value="1"/>
</dbReference>
<dbReference type="InterPro" id="IPR012347">
    <property type="entry name" value="Ferritin-like"/>
</dbReference>
<evidence type="ECO:0000313" key="7">
    <source>
        <dbReference type="Proteomes" id="UP000053797"/>
    </source>
</evidence>
<sequence>MFRHQKELQFEVKVDRPDPKLARAVQEVLGGQFGEMTVMMQYLFQGFNCRGEEKYKDMLMDIGTEEIGHVEMLCSLISQLLDGASPDDQAEAAKDPATAAILGGMNPQHLLVSGLGGLPSNANGIPWNGSYIVASGNLLADMRSNLHAESQGRLQVARLYHMTTDEGVRATFRKMLARDRYHQYQWMAAIEELETKNGVVVPATFAPEDEMEAQPHAYEFWDLSEGTASKEGRWAQGEAQDGTGEFVHLENPAPQGNIPNMKVPAHKLHHDLAEKTGMQNVKDTVKRMLHDKE</sequence>
<evidence type="ECO:0000313" key="9">
    <source>
        <dbReference type="Proteomes" id="UP001387110"/>
    </source>
</evidence>
<feature type="binding site" evidence="3">
    <location>
        <position position="61"/>
    </location>
    <ligand>
        <name>Ca(2+)</name>
        <dbReference type="ChEBI" id="CHEBI:29108"/>
    </ligand>
</feature>
<dbReference type="EMBL" id="LNQL01000001">
    <property type="protein sequence ID" value="KSU50850.1"/>
    <property type="molecule type" value="Genomic_DNA"/>
</dbReference>
<feature type="binding site" evidence="2">
    <location>
        <position position="69"/>
    </location>
    <ligand>
        <name>Mn(2+)</name>
        <dbReference type="ChEBI" id="CHEBI:29035"/>
        <label>1</label>
    </ligand>
</feature>
<feature type="binding site" evidence="2">
    <location>
        <position position="182"/>
    </location>
    <ligand>
        <name>Mn(2+)</name>
        <dbReference type="ChEBI" id="CHEBI:29035"/>
        <label>1</label>
    </ligand>
</feature>
<comment type="cofactor">
    <cofactor evidence="2">
        <name>Mn(2+)</name>
        <dbReference type="ChEBI" id="CHEBI:29035"/>
    </cofactor>
    <text evidence="2">Binds 2 manganese ions per subunit.</text>
</comment>
<reference evidence="5 8" key="2">
    <citation type="journal article" date="2016" name="Front. Microbiol.">
        <title>Genomic Resource of Rice Seed Associated Bacteria.</title>
        <authorList>
            <person name="Midha S."/>
            <person name="Bansal K."/>
            <person name="Sharma S."/>
            <person name="Kumar N."/>
            <person name="Patil P.P."/>
            <person name="Chaudhry V."/>
            <person name="Patil P.B."/>
        </authorList>
    </citation>
    <scope>NUCLEOTIDE SEQUENCE [LARGE SCALE GENOMIC DNA]</scope>
    <source>
        <strain evidence="5 8">RSA11</strain>
    </source>
</reference>
<dbReference type="InterPro" id="IPR039377">
    <property type="entry name" value="Mn_catalase_dom"/>
</dbReference>
<accession>A0A0V8GKP2</accession>
<dbReference type="SUPFAM" id="SSF47240">
    <property type="entry name" value="Ferritin-like"/>
    <property type="match status" value="1"/>
</dbReference>
<feature type="binding site" evidence="3">
    <location>
        <position position="57"/>
    </location>
    <ligand>
        <name>Ca(2+)</name>
        <dbReference type="ChEBI" id="CHEBI:29108"/>
    </ligand>
</feature>
<dbReference type="GeneID" id="90836912"/>
<keyword evidence="3" id="KW-0106">Calcium</keyword>
<dbReference type="Pfam" id="PF05067">
    <property type="entry name" value="Mn_catalase"/>
    <property type="match status" value="1"/>
</dbReference>
<name>A0A0V8GKP2_9BACL</name>
<evidence type="ECO:0000313" key="4">
    <source>
        <dbReference type="EMBL" id="KSU50850.1"/>
    </source>
</evidence>
<protein>
    <submittedName>
        <fullName evidence="4 6">Manganese catalase</fullName>
    </submittedName>
</protein>
<keyword evidence="2" id="KW-0479">Metal-binding</keyword>
<dbReference type="GO" id="GO:0046872">
    <property type="term" value="F:metal ion binding"/>
    <property type="evidence" value="ECO:0007669"/>
    <property type="project" value="UniProtKB-KW"/>
</dbReference>
<evidence type="ECO:0000313" key="5">
    <source>
        <dbReference type="EMBL" id="KTR27955.1"/>
    </source>
</evidence>
<dbReference type="Proteomes" id="UP001387110">
    <property type="component" value="Unassembled WGS sequence"/>
</dbReference>
<feature type="binding site" evidence="3">
    <location>
        <position position="226"/>
    </location>
    <ligand>
        <name>Ca(2+)</name>
        <dbReference type="ChEBI" id="CHEBI:29108"/>
    </ligand>
</feature>
<dbReference type="InterPro" id="IPR009078">
    <property type="entry name" value="Ferritin-like_SF"/>
</dbReference>
<feature type="binding site" evidence="2">
    <location>
        <position position="149"/>
    </location>
    <ligand>
        <name>Mn(2+)</name>
        <dbReference type="ChEBI" id="CHEBI:29035"/>
        <label>1</label>
    </ligand>
</feature>
<feature type="binding site" evidence="3">
    <location>
        <position position="224"/>
    </location>
    <ligand>
        <name>Ca(2+)</name>
        <dbReference type="ChEBI" id="CHEBI:29108"/>
    </ligand>
</feature>
<proteinExistence type="inferred from homology"/>
<evidence type="ECO:0000313" key="8">
    <source>
        <dbReference type="Proteomes" id="UP000072605"/>
    </source>
</evidence>
<keyword evidence="2" id="KW-0464">Manganese</keyword>
<dbReference type="InterPro" id="IPR007760">
    <property type="entry name" value="Mn_catalase"/>
</dbReference>
<dbReference type="EMBL" id="LDQV01000012">
    <property type="protein sequence ID" value="KTR27955.1"/>
    <property type="molecule type" value="Genomic_DNA"/>
</dbReference>
<evidence type="ECO:0000256" key="2">
    <source>
        <dbReference type="PIRSR" id="PIRSR607760-1"/>
    </source>
</evidence>
<evidence type="ECO:0000256" key="1">
    <source>
        <dbReference type="ARBA" id="ARBA00007644"/>
    </source>
</evidence>
<dbReference type="Proteomes" id="UP000072605">
    <property type="component" value="Unassembled WGS sequence"/>
</dbReference>
<keyword evidence="9" id="KW-1185">Reference proteome</keyword>
<comment type="caution">
    <text evidence="4">The sequence shown here is derived from an EMBL/GenBank/DDBJ whole genome shotgun (WGS) entry which is preliminary data.</text>
</comment>
<evidence type="ECO:0000313" key="6">
    <source>
        <dbReference type="EMBL" id="MEI4461124.1"/>
    </source>
</evidence>
<dbReference type="CDD" id="cd01051">
    <property type="entry name" value="Mn_catalase"/>
    <property type="match status" value="1"/>
</dbReference>
<organism evidence="4 7">
    <name type="scientific">Exiguobacterium indicum</name>
    <dbReference type="NCBI Taxonomy" id="296995"/>
    <lineage>
        <taxon>Bacteria</taxon>
        <taxon>Bacillati</taxon>
        <taxon>Bacillota</taxon>
        <taxon>Bacilli</taxon>
        <taxon>Bacillales</taxon>
        <taxon>Bacillales Family XII. Incertae Sedis</taxon>
        <taxon>Exiguobacterium</taxon>
    </lineage>
</organism>
<reference evidence="4 7" key="1">
    <citation type="journal article" date="2015" name="Int. J. Syst. Evol. Microbiol.">
        <title>Exiguobacterium enclense sp. nov., isolated from sediment.</title>
        <authorList>
            <person name="Dastager S.G."/>
            <person name="Mawlankar R."/>
            <person name="Sonalkar V.V."/>
            <person name="Thorat M.N."/>
            <person name="Mual P."/>
            <person name="Verma A."/>
            <person name="Krishnamurthi S."/>
            <person name="Tang S.K."/>
            <person name="Li W.J."/>
        </authorList>
    </citation>
    <scope>NUCLEOTIDE SEQUENCE [LARGE SCALE GENOMIC DNA]</scope>
    <source>
        <strain evidence="4 7">NIO-1109</strain>
    </source>
</reference>
<dbReference type="RefSeq" id="WP_058264888.1">
    <property type="nucleotide sequence ID" value="NZ_FMYN01000001.1"/>
</dbReference>
<gene>
    <name evidence="4" type="ORF">AS033_05580</name>
    <name evidence="5" type="ORF">RSA11_04675</name>
    <name evidence="6" type="ORF">SZL87_01660</name>
</gene>
<reference evidence="6 9" key="3">
    <citation type="submission" date="2023-12" db="EMBL/GenBank/DDBJ databases">
        <authorList>
            <person name="Easwaran N."/>
            <person name="Lazarus H.P.S."/>
        </authorList>
    </citation>
    <scope>NUCLEOTIDE SEQUENCE [LARGE SCALE GENOMIC DNA]</scope>
    <source>
        <strain evidence="6 9">VIT-2023</strain>
    </source>
</reference>
<dbReference type="Proteomes" id="UP000053797">
    <property type="component" value="Unassembled WGS sequence"/>
</dbReference>
<feature type="binding site" evidence="2">
    <location>
        <position position="66"/>
    </location>
    <ligand>
        <name>Mn(2+)</name>
        <dbReference type="ChEBI" id="CHEBI:29035"/>
        <label>2</label>
    </ligand>
</feature>
<evidence type="ECO:0000256" key="3">
    <source>
        <dbReference type="PIRSR" id="PIRSR607760-2"/>
    </source>
</evidence>
<comment type="similarity">
    <text evidence="1">Belongs to the manganese catalase family.</text>
</comment>